<proteinExistence type="predicted"/>
<dbReference type="AlphaFoldDB" id="W0E846"/>
<dbReference type="STRING" id="765910.MARPU_05615"/>
<accession>W0E846</accession>
<name>W0E846_MARPU</name>
<evidence type="ECO:0000313" key="2">
    <source>
        <dbReference type="Proteomes" id="UP000005275"/>
    </source>
</evidence>
<dbReference type="HOGENOM" id="CLU_1862797_0_0_6"/>
<gene>
    <name evidence="1" type="ORF">MARPU_05615</name>
</gene>
<dbReference type="RefSeq" id="WP_005220633.1">
    <property type="nucleotide sequence ID" value="NZ_CP007031.1"/>
</dbReference>
<dbReference type="EMBL" id="CP007031">
    <property type="protein sequence ID" value="AHF05404.1"/>
    <property type="molecule type" value="Genomic_DNA"/>
</dbReference>
<sequence length="137" mass="15387">MHPDDNPYAEHDHRSDLLAKISTEEELLRQWPNADGPHYPVGIDHAIYNIGHGVYAAICGVCGHVSEYSWQAGCGRCPRCEAELTESMDGVELLAERVDRLTDADLTALSRSVEVLRDRLRAEVHQRVERLDRRAAA</sequence>
<organism evidence="1 2">
    <name type="scientific">Marichromatium purpuratum 984</name>
    <dbReference type="NCBI Taxonomy" id="765910"/>
    <lineage>
        <taxon>Bacteria</taxon>
        <taxon>Pseudomonadati</taxon>
        <taxon>Pseudomonadota</taxon>
        <taxon>Gammaproteobacteria</taxon>
        <taxon>Chromatiales</taxon>
        <taxon>Chromatiaceae</taxon>
        <taxon>Marichromatium</taxon>
    </lineage>
</organism>
<dbReference type="KEGG" id="mpur:MARPU_05615"/>
<dbReference type="Proteomes" id="UP000005275">
    <property type="component" value="Chromosome"/>
</dbReference>
<keyword evidence="2" id="KW-1185">Reference proteome</keyword>
<protein>
    <submittedName>
        <fullName evidence="1">Uncharacterized protein</fullName>
    </submittedName>
</protein>
<reference evidence="1 2" key="1">
    <citation type="submission" date="2013-12" db="EMBL/GenBank/DDBJ databases">
        <authorList>
            <consortium name="DOE Joint Genome Institute"/>
            <person name="Bryant D.A."/>
            <person name="Huntemann M."/>
            <person name="Han J."/>
            <person name="Chen A."/>
            <person name="Kyrpides N."/>
            <person name="Mavromatis K."/>
            <person name="Markowitz V."/>
            <person name="Palaniappan K."/>
            <person name="Ivanova N."/>
            <person name="Schaumberg A."/>
            <person name="Pati A."/>
            <person name="Liolios K."/>
            <person name="Nordberg H.P."/>
            <person name="Cantor M.N."/>
            <person name="Hua S.X."/>
            <person name="Woyke T."/>
        </authorList>
    </citation>
    <scope>NUCLEOTIDE SEQUENCE [LARGE SCALE GENOMIC DNA]</scope>
    <source>
        <strain evidence="1 2">984</strain>
    </source>
</reference>
<evidence type="ECO:0000313" key="1">
    <source>
        <dbReference type="EMBL" id="AHF05404.1"/>
    </source>
</evidence>